<protein>
    <submittedName>
        <fullName evidence="2">BEN domain-containing protein 5</fullName>
    </submittedName>
</protein>
<proteinExistence type="predicted"/>
<dbReference type="PANTHER" id="PTHR14628">
    <property type="entry name" value="BEN DOMAIN-CONTAINING PROTEIN 5"/>
    <property type="match status" value="1"/>
</dbReference>
<evidence type="ECO:0000313" key="3">
    <source>
        <dbReference type="Proteomes" id="UP000078492"/>
    </source>
</evidence>
<accession>A0A151K3C0</accession>
<name>A0A151K3C0_9HYME</name>
<organism evidence="2 3">
    <name type="scientific">Trachymyrmex cornetzi</name>
    <dbReference type="NCBI Taxonomy" id="471704"/>
    <lineage>
        <taxon>Eukaryota</taxon>
        <taxon>Metazoa</taxon>
        <taxon>Ecdysozoa</taxon>
        <taxon>Arthropoda</taxon>
        <taxon>Hexapoda</taxon>
        <taxon>Insecta</taxon>
        <taxon>Pterygota</taxon>
        <taxon>Neoptera</taxon>
        <taxon>Endopterygota</taxon>
        <taxon>Hymenoptera</taxon>
        <taxon>Apocrita</taxon>
        <taxon>Aculeata</taxon>
        <taxon>Formicoidea</taxon>
        <taxon>Formicidae</taxon>
        <taxon>Myrmicinae</taxon>
        <taxon>Trachymyrmex</taxon>
    </lineage>
</organism>
<dbReference type="GO" id="GO:0003677">
    <property type="term" value="F:DNA binding"/>
    <property type="evidence" value="ECO:0007669"/>
    <property type="project" value="InterPro"/>
</dbReference>
<reference evidence="2 3" key="1">
    <citation type="submission" date="2015-09" db="EMBL/GenBank/DDBJ databases">
        <title>Trachymyrmex cornetzi WGS genome.</title>
        <authorList>
            <person name="Nygaard S."/>
            <person name="Hu H."/>
            <person name="Boomsma J."/>
            <person name="Zhang G."/>
        </authorList>
    </citation>
    <scope>NUCLEOTIDE SEQUENCE [LARGE SCALE GENOMIC DNA]</scope>
    <source>
        <strain evidence="2">Tcor2-1</strain>
        <tissue evidence="2">Whole body</tissue>
    </source>
</reference>
<dbReference type="Pfam" id="PF10523">
    <property type="entry name" value="BEN"/>
    <property type="match status" value="1"/>
</dbReference>
<evidence type="ECO:0000313" key="2">
    <source>
        <dbReference type="EMBL" id="KYN50513.1"/>
    </source>
</evidence>
<dbReference type="PANTHER" id="PTHR14628:SF1">
    <property type="entry name" value="BEN DOMAIN-CONTAINING PROTEIN 5"/>
    <property type="match status" value="1"/>
</dbReference>
<comment type="caution">
    <text evidence="2">The sequence shown here is derived from an EMBL/GenBank/DDBJ whole genome shotgun (WGS) entry which is preliminary data.</text>
</comment>
<gene>
    <name evidence="2" type="ORF">ALC57_00152</name>
</gene>
<dbReference type="PROSITE" id="PS51457">
    <property type="entry name" value="BEN"/>
    <property type="match status" value="1"/>
</dbReference>
<dbReference type="InterPro" id="IPR018379">
    <property type="entry name" value="BEN_domain"/>
</dbReference>
<dbReference type="AlphaFoldDB" id="A0A151K3C0"/>
<dbReference type="Proteomes" id="UP000078492">
    <property type="component" value="Unassembled WGS sequence"/>
</dbReference>
<dbReference type="InterPro" id="IPR040391">
    <property type="entry name" value="BEND5"/>
</dbReference>
<feature type="domain" description="BEN" evidence="1">
    <location>
        <begin position="4"/>
        <end position="78"/>
    </location>
</feature>
<dbReference type="GO" id="GO:0045892">
    <property type="term" value="P:negative regulation of DNA-templated transcription"/>
    <property type="evidence" value="ECO:0007669"/>
    <property type="project" value="InterPro"/>
</dbReference>
<keyword evidence="3" id="KW-1185">Reference proteome</keyword>
<evidence type="ECO:0000259" key="1">
    <source>
        <dbReference type="PROSITE" id="PS51457"/>
    </source>
</evidence>
<dbReference type="EMBL" id="LKEY01014877">
    <property type="protein sequence ID" value="KYN50513.1"/>
    <property type="molecule type" value="Genomic_DNA"/>
</dbReference>
<feature type="non-terminal residue" evidence="2">
    <location>
        <position position="1"/>
    </location>
</feature>
<sequence length="78" mass="8330">IHLGRNVWVPKASYNAAVNSARSGSMVVKNMALVVFGHEVLKNSSVTGIQCNSKKNKEKKPKLDATKLLAIKGIGIGI</sequence>
<dbReference type="Gene3D" id="1.10.10.2590">
    <property type="entry name" value="BEN domain"/>
    <property type="match status" value="1"/>
</dbReference>